<keyword evidence="10" id="KW-1185">Reference proteome</keyword>
<dbReference type="GO" id="GO:0005886">
    <property type="term" value="C:plasma membrane"/>
    <property type="evidence" value="ECO:0007669"/>
    <property type="project" value="UniProtKB-SubCell"/>
</dbReference>
<dbReference type="AlphaFoldDB" id="A0AAD5SRA4"/>
<accession>A0AAD5SRA4</accession>
<dbReference type="PANTHER" id="PTHR12677:SF59">
    <property type="entry name" value="GOLGI APPARATUS MEMBRANE PROTEIN TVP38-RELATED"/>
    <property type="match status" value="1"/>
</dbReference>
<keyword evidence="2" id="KW-1003">Cell membrane</keyword>
<evidence type="ECO:0000256" key="4">
    <source>
        <dbReference type="ARBA" id="ARBA00022989"/>
    </source>
</evidence>
<reference evidence="9" key="1">
    <citation type="submission" date="2020-05" db="EMBL/GenBank/DDBJ databases">
        <title>Phylogenomic resolution of chytrid fungi.</title>
        <authorList>
            <person name="Stajich J.E."/>
            <person name="Amses K."/>
            <person name="Simmons R."/>
            <person name="Seto K."/>
            <person name="Myers J."/>
            <person name="Bonds A."/>
            <person name="Quandt C.A."/>
            <person name="Barry K."/>
            <person name="Liu P."/>
            <person name="Grigoriev I."/>
            <person name="Longcore J.E."/>
            <person name="James T.Y."/>
        </authorList>
    </citation>
    <scope>NUCLEOTIDE SEQUENCE</scope>
    <source>
        <strain evidence="9">JEL0513</strain>
    </source>
</reference>
<feature type="transmembrane region" description="Helical" evidence="7">
    <location>
        <begin position="220"/>
        <end position="237"/>
    </location>
</feature>
<proteinExistence type="predicted"/>
<dbReference type="InterPro" id="IPR015414">
    <property type="entry name" value="TMEM64"/>
</dbReference>
<evidence type="ECO:0000313" key="10">
    <source>
        <dbReference type="Proteomes" id="UP001211907"/>
    </source>
</evidence>
<evidence type="ECO:0000256" key="5">
    <source>
        <dbReference type="ARBA" id="ARBA00023136"/>
    </source>
</evidence>
<dbReference type="EMBL" id="JADGJH010003725">
    <property type="protein sequence ID" value="KAJ3089178.1"/>
    <property type="molecule type" value="Genomic_DNA"/>
</dbReference>
<dbReference type="Pfam" id="PF09335">
    <property type="entry name" value="VTT_dom"/>
    <property type="match status" value="1"/>
</dbReference>
<evidence type="ECO:0000256" key="6">
    <source>
        <dbReference type="SAM" id="MobiDB-lite"/>
    </source>
</evidence>
<evidence type="ECO:0000256" key="3">
    <source>
        <dbReference type="ARBA" id="ARBA00022692"/>
    </source>
</evidence>
<dbReference type="Proteomes" id="UP001211907">
    <property type="component" value="Unassembled WGS sequence"/>
</dbReference>
<evidence type="ECO:0000256" key="2">
    <source>
        <dbReference type="ARBA" id="ARBA00022475"/>
    </source>
</evidence>
<protein>
    <recommendedName>
        <fullName evidence="8">VTT domain-containing protein</fullName>
    </recommendedName>
</protein>
<feature type="domain" description="VTT" evidence="8">
    <location>
        <begin position="3"/>
        <end position="64"/>
    </location>
</feature>
<dbReference type="InterPro" id="IPR032816">
    <property type="entry name" value="VTT_dom"/>
</dbReference>
<feature type="transmembrane region" description="Helical" evidence="7">
    <location>
        <begin position="95"/>
        <end position="116"/>
    </location>
</feature>
<keyword evidence="3 7" id="KW-0812">Transmembrane</keyword>
<comment type="subcellular location">
    <subcellularLocation>
        <location evidence="1">Cell membrane</location>
        <topology evidence="1">Multi-pass membrane protein</topology>
    </subcellularLocation>
</comment>
<gene>
    <name evidence="9" type="ORF">HK100_007834</name>
</gene>
<keyword evidence="5 7" id="KW-0472">Membrane</keyword>
<name>A0AAD5SRA4_9FUNG</name>
<dbReference type="PANTHER" id="PTHR12677">
    <property type="entry name" value="GOLGI APPARATUS MEMBRANE PROTEIN TVP38-RELATED"/>
    <property type="match status" value="1"/>
</dbReference>
<keyword evidence="4 7" id="KW-1133">Transmembrane helix</keyword>
<sequence>MKSLDGALAREGFKIVLLIRFSPIAPFGIANYMFSLTSIPTSLLQLATFVGNIPGAISYTLLGSYIGTLSGISNDGTNPGDGGKPGFDFDIRTKAFAGLASGCALIWTVVYIGAVARGALRLATIRTEADLEVDVTALSARNSVDLESGVENEAGGGEIERAPLMDDDAGSNNGNERRRMRPIESLPVQMSVSDGLDNNDGPIDANGYTAEDRLLIKRTFYGLVIGFVVGLIGILIFI</sequence>
<organism evidence="9 10">
    <name type="scientific">Physocladia obscura</name>
    <dbReference type="NCBI Taxonomy" id="109957"/>
    <lineage>
        <taxon>Eukaryota</taxon>
        <taxon>Fungi</taxon>
        <taxon>Fungi incertae sedis</taxon>
        <taxon>Chytridiomycota</taxon>
        <taxon>Chytridiomycota incertae sedis</taxon>
        <taxon>Chytridiomycetes</taxon>
        <taxon>Chytridiales</taxon>
        <taxon>Chytriomycetaceae</taxon>
        <taxon>Physocladia</taxon>
    </lineage>
</organism>
<evidence type="ECO:0000313" key="9">
    <source>
        <dbReference type="EMBL" id="KAJ3089178.1"/>
    </source>
</evidence>
<feature type="transmembrane region" description="Helical" evidence="7">
    <location>
        <begin position="12"/>
        <end position="34"/>
    </location>
</feature>
<comment type="caution">
    <text evidence="9">The sequence shown here is derived from an EMBL/GenBank/DDBJ whole genome shotgun (WGS) entry which is preliminary data.</text>
</comment>
<evidence type="ECO:0000256" key="1">
    <source>
        <dbReference type="ARBA" id="ARBA00004651"/>
    </source>
</evidence>
<feature type="region of interest" description="Disordered" evidence="6">
    <location>
        <begin position="150"/>
        <end position="180"/>
    </location>
</feature>
<evidence type="ECO:0000256" key="7">
    <source>
        <dbReference type="SAM" id="Phobius"/>
    </source>
</evidence>
<evidence type="ECO:0000259" key="8">
    <source>
        <dbReference type="Pfam" id="PF09335"/>
    </source>
</evidence>